<dbReference type="eggNOG" id="COG3291">
    <property type="taxonomic scope" value="Bacteria"/>
</dbReference>
<dbReference type="NCBIfam" id="TIGR04131">
    <property type="entry name" value="Bac_Flav_CTERM"/>
    <property type="match status" value="1"/>
</dbReference>
<sequence>MYQIKSFWQQTIKSSLVLIVLFGTLNVFSQFSKTHYIPPVSNSDSQVPQGQSMYISCPSTTPIAFTITKIGGQVISGTTSRDNPFVYNLGSGIDTQMLIKSDDVGSIKHNKGFIIEAEDLVYVTVRLTSTPQNYQAGSIVSKGLAALGTHYRIGAFINTGVANTSDNHYTFATILATENNTTVSFADIKQGVVLINNAAAGSNPAPVVLNRGDSFAIAVKGPTQANKDGLIGASITSDKPIAVNCGSFAGSNGNSSNMDLGMDQIVSAERTGQEYIFIKGNGLDVMERPLIVAHEDNTEVRLHGVATPVATLNAGQYLALSGTNFSSNGNLYVQTSKNVFAYQGIGGTNQQANQNMHFVPPLSCQTPKIINNIPKINEVSDLTDFTASIFIVTETNADLSFIIDGVSYTFANLPYTKLGPFPVMGNSNFVTYKIEGLTGNVSAISTKQVYLSYFGSSGAATYGGFYSGFTFTPEVALNKISITQSNCIPNVLLNVNSLSPFDNFQWYQNNVALPNETNPSYQPTTPGYYHVSAVIDGCNVPNLVSDDIPVSNCADDSDADGTNDNIDLDLDQDGITNCMESFGDLNLDLSQLNTPITINQNTFSNTYTTTIATFNNTGTPGNLVGNNQGTFVSHVAMGKGNSLTYTIQNMTQPMSVSLEYVNNANTNDLLNDGAEFRLISPTNKTITVLNPTDQLLIDTNYDGIYDSGITQFSSFEIRFKLNSNVPLAPGTGTFSFKTNQTDSLIFKHINLSDTQDNKATFVIKATCVPKDTDADGIADALDFDSDNDGITDFIEAQGETSLTLTHLDTNQDGIDNVFGNGLIPANTDADAVIDALDLDADNDGIYDLVESGSTAIDANLNGIIDGNAASFGANGLSNSVETASESGLLNYTLANIDADNLWNFIDLDADADGCFDVVEAGFADPNHDGLLGNTAPPIVSGQGVVTSGTGYTTPQANYAIAAPITITTQPLAFTSCEMQEATFSVVTNAVTSYQWEVSTNGGISWTAVANSTSISGANTNTLHLNPVLPSMSGWKYRVFINKNGNTCGLYSNEVLLTTYSMPVLTSPIELKQCDNDTPDGFAPFNLTEINSLISANANNETFSYFTTFDGANTNDASVQINNPTAYISSNNGVVFVRVQNANLCYKIAELHLTVTVTQINIATGHQDFTKCDDEVAGVSTAIDGFAMFDFSAHKTFIEGQLPTPLSHYIIKYYASEADASAEQNPITDISHFRNTMAHLQQIYLRVDSIIDNGCFAFGPFVTLHVEALPVVHPLNATNTIRQCDNNNDGAENFDITHLESTILAGQTNKTFTYFDAANNPITLTNPLLVNGSKTIKVHLANTNSEASDGPCFDEALITFIVDQKPIINPLNWSDFEKCDNETDPLSQNGTYPFDLSNVANTILGNQTGMSIQLFDANNQLITNLNSPFESGTQNIKIVVTNNLNPICMATSILPLKVYSKPKIKTTDYAKICLNRPNDVALINAGLQDGSPESNYTYKWYYNNTLLPNTTYSINASLTGEYRVEVSSTHCNSTRTIYIDASDIAHIQLINITDLTDTNTVEVVVTGVGSYLYALDNENNYQVLPFFSPVASGPHIVYIKDIKNDCGVVKKDITVLEIPKFFSPNGDGINDTWQIKGISSKYYPHAMIYIFDRYGKLIYQVLPNAIGWDGTFNGQPLPADDYWFTIQLDDGRQTKGHFSIIR</sequence>
<dbReference type="Proteomes" id="UP000009186">
    <property type="component" value="Chromosome"/>
</dbReference>
<proteinExistence type="predicted"/>
<gene>
    <name evidence="2" type="ordered locus">FBFL15_1329</name>
</gene>
<dbReference type="Pfam" id="PF13585">
    <property type="entry name" value="CHU_C"/>
    <property type="match status" value="1"/>
</dbReference>
<evidence type="ECO:0000259" key="1">
    <source>
        <dbReference type="Pfam" id="PF17517"/>
    </source>
</evidence>
<feature type="domain" description="IgGFc-binding protein N-terminal" evidence="1">
    <location>
        <begin position="145"/>
        <end position="455"/>
    </location>
</feature>
<dbReference type="HOGENOM" id="CLU_240871_0_0_10"/>
<keyword evidence="3" id="KW-1185">Reference proteome</keyword>
<dbReference type="InterPro" id="IPR026341">
    <property type="entry name" value="T9SS_type_B"/>
</dbReference>
<protein>
    <recommendedName>
        <fullName evidence="1">IgGFc-binding protein N-terminal domain-containing protein</fullName>
    </recommendedName>
</protein>
<dbReference type="InterPro" id="IPR028974">
    <property type="entry name" value="TSP_type-3_rpt"/>
</dbReference>
<dbReference type="eggNOG" id="COG2373">
    <property type="taxonomic scope" value="Bacteria"/>
</dbReference>
<dbReference type="EMBL" id="FQ859183">
    <property type="protein sequence ID" value="CCB69406.1"/>
    <property type="molecule type" value="Genomic_DNA"/>
</dbReference>
<dbReference type="InterPro" id="IPR035234">
    <property type="entry name" value="IgGFc-bd_N"/>
</dbReference>
<accession>G2Z798</accession>
<reference evidence="2 3" key="1">
    <citation type="journal article" date="2011" name="Appl. Environ. Microbiol.">
        <title>Complete genome sequence of the fish pathogen Flavobacterium branchiophilum.</title>
        <authorList>
            <consortium name="1:IP"/>
            <consortium name="Microbial Evolutionary Genomics,F-75015 Paris"/>
            <consortium name="France 2:CNRS"/>
            <consortium name="URA2171"/>
            <consortium name="F-75015 Paris,France 3:Unite de Virologie et Immunologie Mol."/>
            <consortium name="INRA,78352 Jouy en Josas Cedex"/>
            <consortium name="France. 4:Unite de Mathemathique"/>
            <consortium name="Informatique et Genome,INRA"/>
            <consortium name="78352 Jouy en Josas Cedex"/>
            <consortium name="France. 5:CEA/Genoscope"/>
            <consortium name="Evry"/>
            <consortium name="France"/>
            <person name="Touchon M."/>
            <person name="Barbier P."/>
            <person name="Bernardet J.F."/>
            <person name="Loux V."/>
            <person name="Vacherie B."/>
            <person name="Barbe V."/>
            <person name="Rocha E.P."/>
            <person name="Duchaud E."/>
        </authorList>
    </citation>
    <scope>NUCLEOTIDE SEQUENCE [LARGE SCALE GENOMIC DNA]</scope>
    <source>
        <strain evidence="2 3">FL-15</strain>
    </source>
</reference>
<dbReference type="SUPFAM" id="SSF103647">
    <property type="entry name" value="TSP type-3 repeat"/>
    <property type="match status" value="1"/>
</dbReference>
<organism evidence="2 3">
    <name type="scientific">Flavobacterium branchiophilum (strain FL-15)</name>
    <dbReference type="NCBI Taxonomy" id="1034807"/>
    <lineage>
        <taxon>Bacteria</taxon>
        <taxon>Pseudomonadati</taxon>
        <taxon>Bacteroidota</taxon>
        <taxon>Flavobacteriia</taxon>
        <taxon>Flavobacteriales</taxon>
        <taxon>Flavobacteriaceae</taxon>
        <taxon>Flavobacterium</taxon>
    </lineage>
</organism>
<evidence type="ECO:0000313" key="2">
    <source>
        <dbReference type="EMBL" id="CCB69406.1"/>
    </source>
</evidence>
<dbReference type="KEGG" id="fbr:FBFL15_1329"/>
<dbReference type="GO" id="GO:0005509">
    <property type="term" value="F:calcium ion binding"/>
    <property type="evidence" value="ECO:0007669"/>
    <property type="project" value="InterPro"/>
</dbReference>
<evidence type="ECO:0000313" key="3">
    <source>
        <dbReference type="Proteomes" id="UP000009186"/>
    </source>
</evidence>
<dbReference type="Pfam" id="PF17517">
    <property type="entry name" value="IgGFc_binding"/>
    <property type="match status" value="1"/>
</dbReference>
<name>G2Z798_FLABF</name>
<dbReference type="STRING" id="1034807.FBFL15_1329"/>